<proteinExistence type="predicted"/>
<name>A0ABD2YKV3_9GENT</name>
<feature type="compositionally biased region" description="Basic and acidic residues" evidence="1">
    <location>
        <begin position="20"/>
        <end position="33"/>
    </location>
</feature>
<sequence>MGREGEGNGERFQASSSGSSDREKPQVLPDNKKGNTSGDPYRKISAQEKKKRKRNENLKMQLDSRMSILHRQFYPSQSGSETEIEEQGDTLLTATIANGSLVTRTRVYPKVQWNFQQLQIQLRKDGDNVVLCGIANGSMVKLVRGKPLKEFLQDKARGIQPIQHSWLTKLLGPDYEIQYKAGVENKAVDTLSRKGSQEQVRLPDSALLAISSIQPAWIQ</sequence>
<accession>A0ABD2YKV3</accession>
<dbReference type="Proteomes" id="UP001630127">
    <property type="component" value="Unassembled WGS sequence"/>
</dbReference>
<evidence type="ECO:0008006" key="4">
    <source>
        <dbReference type="Google" id="ProtNLM"/>
    </source>
</evidence>
<organism evidence="2 3">
    <name type="scientific">Cinchona calisaya</name>
    <dbReference type="NCBI Taxonomy" id="153742"/>
    <lineage>
        <taxon>Eukaryota</taxon>
        <taxon>Viridiplantae</taxon>
        <taxon>Streptophyta</taxon>
        <taxon>Embryophyta</taxon>
        <taxon>Tracheophyta</taxon>
        <taxon>Spermatophyta</taxon>
        <taxon>Magnoliopsida</taxon>
        <taxon>eudicotyledons</taxon>
        <taxon>Gunneridae</taxon>
        <taxon>Pentapetalae</taxon>
        <taxon>asterids</taxon>
        <taxon>lamiids</taxon>
        <taxon>Gentianales</taxon>
        <taxon>Rubiaceae</taxon>
        <taxon>Cinchonoideae</taxon>
        <taxon>Cinchoneae</taxon>
        <taxon>Cinchona</taxon>
    </lineage>
</organism>
<gene>
    <name evidence="2" type="ORF">ACH5RR_032521</name>
</gene>
<feature type="region of interest" description="Disordered" evidence="1">
    <location>
        <begin position="1"/>
        <end position="58"/>
    </location>
</feature>
<dbReference type="AlphaFoldDB" id="A0ABD2YKV3"/>
<reference evidence="2 3" key="1">
    <citation type="submission" date="2024-11" db="EMBL/GenBank/DDBJ databases">
        <title>A near-complete genome assembly of Cinchona calisaya.</title>
        <authorList>
            <person name="Lian D.C."/>
            <person name="Zhao X.W."/>
            <person name="Wei L."/>
        </authorList>
    </citation>
    <scope>NUCLEOTIDE SEQUENCE [LARGE SCALE GENOMIC DNA]</scope>
    <source>
        <tissue evidence="2">Nenye</tissue>
    </source>
</reference>
<keyword evidence="3" id="KW-1185">Reference proteome</keyword>
<evidence type="ECO:0000256" key="1">
    <source>
        <dbReference type="SAM" id="MobiDB-lite"/>
    </source>
</evidence>
<evidence type="ECO:0000313" key="3">
    <source>
        <dbReference type="Proteomes" id="UP001630127"/>
    </source>
</evidence>
<protein>
    <recommendedName>
        <fullName evidence="4">Reverse transcriptase RNase H-like domain-containing protein</fullName>
    </recommendedName>
</protein>
<dbReference type="EMBL" id="JBJUIK010000013">
    <property type="protein sequence ID" value="KAL3507139.1"/>
    <property type="molecule type" value="Genomic_DNA"/>
</dbReference>
<comment type="caution">
    <text evidence="2">The sequence shown here is derived from an EMBL/GenBank/DDBJ whole genome shotgun (WGS) entry which is preliminary data.</text>
</comment>
<evidence type="ECO:0000313" key="2">
    <source>
        <dbReference type="EMBL" id="KAL3507139.1"/>
    </source>
</evidence>